<feature type="transmembrane region" description="Helical" evidence="7">
    <location>
        <begin position="137"/>
        <end position="159"/>
    </location>
</feature>
<sequence length="273" mass="30821">MKNMTKSQLLRAVLGLILGLFWLVPFYLMISNSFKSKQEIFTNPLKIPENFTWANYPEAFKQLDFIKTLFNSLLITVVSVIVIIIFSAMCAYALERTKSKLSGIIFMAFVAAMLVPFQSVMIPLVSLFGKAQMLNQVGIIFMYLGFGGSMSIFLYHGALKSIPKALDEAAIIDGASRFQVFWHVIFPMLKPTTVTVAVLNTMWIWNDYLLPSLVINSPETQTIPLKMFFFFGQYTKQWHLALAGLVIAVLPVVIFYFIMQKQIIKGVAEGAVK</sequence>
<evidence type="ECO:0000256" key="5">
    <source>
        <dbReference type="ARBA" id="ARBA00022989"/>
    </source>
</evidence>
<keyword evidence="3" id="KW-1003">Cell membrane</keyword>
<comment type="similarity">
    <text evidence="7">Belongs to the binding-protein-dependent transport system permease family.</text>
</comment>
<keyword evidence="2 7" id="KW-0813">Transport</keyword>
<name>A0A1L8R5M4_9ENTE</name>
<accession>A0A1L8R5M4</accession>
<keyword evidence="6 7" id="KW-0472">Membrane</keyword>
<dbReference type="SUPFAM" id="SSF161098">
    <property type="entry name" value="MetI-like"/>
    <property type="match status" value="1"/>
</dbReference>
<feature type="transmembrane region" description="Helical" evidence="7">
    <location>
        <begin position="101"/>
        <end position="125"/>
    </location>
</feature>
<dbReference type="EMBL" id="JXKG01000011">
    <property type="protein sequence ID" value="OJG15032.1"/>
    <property type="molecule type" value="Genomic_DNA"/>
</dbReference>
<feature type="transmembrane region" description="Helical" evidence="7">
    <location>
        <begin position="238"/>
        <end position="258"/>
    </location>
</feature>
<evidence type="ECO:0000256" key="3">
    <source>
        <dbReference type="ARBA" id="ARBA00022475"/>
    </source>
</evidence>
<dbReference type="GO" id="GO:0005886">
    <property type="term" value="C:plasma membrane"/>
    <property type="evidence" value="ECO:0007669"/>
    <property type="project" value="UniProtKB-SubCell"/>
</dbReference>
<feature type="transmembrane region" description="Helical" evidence="7">
    <location>
        <begin position="180"/>
        <end position="205"/>
    </location>
</feature>
<protein>
    <recommendedName>
        <fullName evidence="8">ABC transmembrane type-1 domain-containing protein</fullName>
    </recommendedName>
</protein>
<keyword evidence="4 7" id="KW-0812">Transmembrane</keyword>
<evidence type="ECO:0000256" key="4">
    <source>
        <dbReference type="ARBA" id="ARBA00022692"/>
    </source>
</evidence>
<dbReference type="InterPro" id="IPR035906">
    <property type="entry name" value="MetI-like_sf"/>
</dbReference>
<organism evidence="9 10">
    <name type="scientific">Enterococcus canintestini</name>
    <dbReference type="NCBI Taxonomy" id="317010"/>
    <lineage>
        <taxon>Bacteria</taxon>
        <taxon>Bacillati</taxon>
        <taxon>Bacillota</taxon>
        <taxon>Bacilli</taxon>
        <taxon>Lactobacillales</taxon>
        <taxon>Enterococcaceae</taxon>
        <taxon>Enterococcus</taxon>
    </lineage>
</organism>
<evidence type="ECO:0000256" key="7">
    <source>
        <dbReference type="RuleBase" id="RU363032"/>
    </source>
</evidence>
<evidence type="ECO:0000256" key="6">
    <source>
        <dbReference type="ARBA" id="ARBA00023136"/>
    </source>
</evidence>
<dbReference type="PANTHER" id="PTHR43744">
    <property type="entry name" value="ABC TRANSPORTER PERMEASE PROTEIN MG189-RELATED-RELATED"/>
    <property type="match status" value="1"/>
</dbReference>
<feature type="transmembrane region" description="Helical" evidence="7">
    <location>
        <begin position="73"/>
        <end position="94"/>
    </location>
</feature>
<dbReference type="GO" id="GO:0055085">
    <property type="term" value="P:transmembrane transport"/>
    <property type="evidence" value="ECO:0007669"/>
    <property type="project" value="InterPro"/>
</dbReference>
<evidence type="ECO:0000256" key="1">
    <source>
        <dbReference type="ARBA" id="ARBA00004651"/>
    </source>
</evidence>
<dbReference type="PANTHER" id="PTHR43744:SF12">
    <property type="entry name" value="ABC TRANSPORTER PERMEASE PROTEIN MG189-RELATED"/>
    <property type="match status" value="1"/>
</dbReference>
<dbReference type="PROSITE" id="PS50928">
    <property type="entry name" value="ABC_TM1"/>
    <property type="match status" value="1"/>
</dbReference>
<evidence type="ECO:0000313" key="9">
    <source>
        <dbReference type="EMBL" id="OJG15032.1"/>
    </source>
</evidence>
<dbReference type="Gene3D" id="1.10.3720.10">
    <property type="entry name" value="MetI-like"/>
    <property type="match status" value="1"/>
</dbReference>
<evidence type="ECO:0000313" key="10">
    <source>
        <dbReference type="Proteomes" id="UP000182835"/>
    </source>
</evidence>
<comment type="subcellular location">
    <subcellularLocation>
        <location evidence="1 7">Cell membrane</location>
        <topology evidence="1 7">Multi-pass membrane protein</topology>
    </subcellularLocation>
</comment>
<evidence type="ECO:0000259" key="8">
    <source>
        <dbReference type="PROSITE" id="PS50928"/>
    </source>
</evidence>
<gene>
    <name evidence="9" type="ORF">RU96_GL000432</name>
</gene>
<dbReference type="Pfam" id="PF00528">
    <property type="entry name" value="BPD_transp_1"/>
    <property type="match status" value="1"/>
</dbReference>
<proteinExistence type="inferred from homology"/>
<evidence type="ECO:0000256" key="2">
    <source>
        <dbReference type="ARBA" id="ARBA00022448"/>
    </source>
</evidence>
<dbReference type="CDD" id="cd06261">
    <property type="entry name" value="TM_PBP2"/>
    <property type="match status" value="1"/>
</dbReference>
<dbReference type="STRING" id="317010.RU96_GL000432"/>
<dbReference type="InterPro" id="IPR000515">
    <property type="entry name" value="MetI-like"/>
</dbReference>
<feature type="domain" description="ABC transmembrane type-1" evidence="8">
    <location>
        <begin position="69"/>
        <end position="259"/>
    </location>
</feature>
<dbReference type="OrthoDB" id="9794684at2"/>
<reference evidence="9 10" key="1">
    <citation type="submission" date="2014-12" db="EMBL/GenBank/DDBJ databases">
        <title>Draft genome sequences of 29 type strains of Enterococci.</title>
        <authorList>
            <person name="Zhong Z."/>
            <person name="Sun Z."/>
            <person name="Liu W."/>
            <person name="Zhang W."/>
            <person name="Zhang H."/>
        </authorList>
    </citation>
    <scope>NUCLEOTIDE SEQUENCE [LARGE SCALE GENOMIC DNA]</scope>
    <source>
        <strain evidence="9 10">DSM 21207</strain>
    </source>
</reference>
<comment type="caution">
    <text evidence="9">The sequence shown here is derived from an EMBL/GenBank/DDBJ whole genome shotgun (WGS) entry which is preliminary data.</text>
</comment>
<dbReference type="RefSeq" id="WP_071864975.1">
    <property type="nucleotide sequence ID" value="NZ_JBHLVQ010000012.1"/>
</dbReference>
<dbReference type="Proteomes" id="UP000182835">
    <property type="component" value="Unassembled WGS sequence"/>
</dbReference>
<keyword evidence="5 7" id="KW-1133">Transmembrane helix</keyword>
<feature type="transmembrane region" description="Helical" evidence="7">
    <location>
        <begin position="12"/>
        <end position="30"/>
    </location>
</feature>
<dbReference type="AlphaFoldDB" id="A0A1L8R5M4"/>